<evidence type="ECO:0000313" key="2">
    <source>
        <dbReference type="Proteomes" id="UP000042738"/>
    </source>
</evidence>
<accession>A0A068Z1Y4</accession>
<organism evidence="1 2">
    <name type="scientific">Serratia symbiotica</name>
    <dbReference type="NCBI Taxonomy" id="138074"/>
    <lineage>
        <taxon>Bacteria</taxon>
        <taxon>Pseudomonadati</taxon>
        <taxon>Pseudomonadota</taxon>
        <taxon>Gammaproteobacteria</taxon>
        <taxon>Enterobacterales</taxon>
        <taxon>Yersiniaceae</taxon>
        <taxon>Serratia</taxon>
    </lineage>
</organism>
<dbReference type="STRING" id="138074.SYMBAF_30152"/>
<evidence type="ECO:0000313" key="1">
    <source>
        <dbReference type="EMBL" id="QLH63202.1"/>
    </source>
</evidence>
<name>A0A068Z1Y4_9GAMM</name>
<gene>
    <name evidence="1" type="ORF">SYMBAF_10005</name>
</gene>
<dbReference type="AlphaFoldDB" id="A0A068Z1Y4"/>
<sequence>MEHAKTRKSLSFIGRHLLATAHQALSTTRQTVVAKMLNVADSTVLRRTEKFPEIMETLAACGVEDFVMRGEKKLPLDQYRYLMKVAMEFAKYQLEITEERPTAVTVGSQVTMSY</sequence>
<dbReference type="RefSeq" id="WP_040265422.1">
    <property type="nucleotide sequence ID" value="NZ_CP050855.1"/>
</dbReference>
<dbReference type="EMBL" id="CP050855">
    <property type="protein sequence ID" value="QLH63202.1"/>
    <property type="molecule type" value="Genomic_DNA"/>
</dbReference>
<reference evidence="1 2" key="1">
    <citation type="journal article" date="2014" name="Genome Announc.">
        <title>Whole-Genome Sequence of Serratia symbiotica Strain CWBI-2.3T, a Free-Living Symbiont of the Black Bean Aphid Aphis fabae.</title>
        <authorList>
            <person name="Foray V."/>
            <person name="Grigorescu A.S."/>
            <person name="Sabri A."/>
            <person name="Haubruge E."/>
            <person name="Lognay G."/>
            <person name="Francis F."/>
            <person name="Fauconnier M.L."/>
            <person name="Hance T."/>
            <person name="Thonart P."/>
        </authorList>
    </citation>
    <scope>NUCLEOTIDE SEQUENCE [LARGE SCALE GENOMIC DNA]</scope>
    <source>
        <strain evidence="1">CWBI-2.3</strain>
    </source>
</reference>
<dbReference type="GeneID" id="93736828"/>
<proteinExistence type="predicted"/>
<protein>
    <submittedName>
        <fullName evidence="1">Uncharacterized protein</fullName>
    </submittedName>
</protein>
<dbReference type="Proteomes" id="UP000042738">
    <property type="component" value="Chromosome"/>
</dbReference>